<dbReference type="EMBL" id="JAPQKS010000007">
    <property type="protein sequence ID" value="KAJ5219522.1"/>
    <property type="molecule type" value="Genomic_DNA"/>
</dbReference>
<gene>
    <name evidence="2" type="ORF">N7468_008726</name>
</gene>
<comment type="caution">
    <text evidence="2">The sequence shown here is derived from an EMBL/GenBank/DDBJ whole genome shotgun (WGS) entry which is preliminary data.</text>
</comment>
<sequence>MLHSHRTSCSEIDSPSSQPHPKPTHHILLPIKTQCRQAAKVGLENKFHDLRRYCTLRFPPSVDFLPRELVHASIREAKTPRSGGSLFKSTKLLPWGDNFLYLPTSTQLQHRSNFASLHTDRRYCRREENTVSIPPSADPTCQNAQSPSPSQLTSLPRMVCRLRSKEADNHSDLLICDISGPVGRIRLDAAGKDLDVTCVFENAGHATGQKPPRPVATRCWFGKNPVRQAGFQTNPKRPSQGHLSTISTQLTRPCIHFPPSYTTG</sequence>
<evidence type="ECO:0000313" key="3">
    <source>
        <dbReference type="Proteomes" id="UP001150941"/>
    </source>
</evidence>
<proteinExistence type="predicted"/>
<name>A0A9W9NGF8_9EURO</name>
<feature type="region of interest" description="Disordered" evidence="1">
    <location>
        <begin position="1"/>
        <end position="25"/>
    </location>
</feature>
<reference evidence="2" key="2">
    <citation type="journal article" date="2023" name="IMA Fungus">
        <title>Comparative genomic study of the Penicillium genus elucidates a diverse pangenome and 15 lateral gene transfer events.</title>
        <authorList>
            <person name="Petersen C."/>
            <person name="Sorensen T."/>
            <person name="Nielsen M.R."/>
            <person name="Sondergaard T.E."/>
            <person name="Sorensen J.L."/>
            <person name="Fitzpatrick D.A."/>
            <person name="Frisvad J.C."/>
            <person name="Nielsen K.L."/>
        </authorList>
    </citation>
    <scope>NUCLEOTIDE SEQUENCE</scope>
    <source>
        <strain evidence="2">IBT 19713</strain>
    </source>
</reference>
<feature type="compositionally biased region" description="Polar residues" evidence="1">
    <location>
        <begin position="7"/>
        <end position="19"/>
    </location>
</feature>
<organism evidence="2 3">
    <name type="scientific">Penicillium chermesinum</name>
    <dbReference type="NCBI Taxonomy" id="63820"/>
    <lineage>
        <taxon>Eukaryota</taxon>
        <taxon>Fungi</taxon>
        <taxon>Dikarya</taxon>
        <taxon>Ascomycota</taxon>
        <taxon>Pezizomycotina</taxon>
        <taxon>Eurotiomycetes</taxon>
        <taxon>Eurotiomycetidae</taxon>
        <taxon>Eurotiales</taxon>
        <taxon>Aspergillaceae</taxon>
        <taxon>Penicillium</taxon>
    </lineage>
</organism>
<evidence type="ECO:0000256" key="1">
    <source>
        <dbReference type="SAM" id="MobiDB-lite"/>
    </source>
</evidence>
<protein>
    <submittedName>
        <fullName evidence="2">Uncharacterized protein</fullName>
    </submittedName>
</protein>
<evidence type="ECO:0000313" key="2">
    <source>
        <dbReference type="EMBL" id="KAJ5219522.1"/>
    </source>
</evidence>
<dbReference type="RefSeq" id="XP_058326352.1">
    <property type="nucleotide sequence ID" value="XM_058478022.1"/>
</dbReference>
<reference evidence="2" key="1">
    <citation type="submission" date="2022-11" db="EMBL/GenBank/DDBJ databases">
        <authorList>
            <person name="Petersen C."/>
        </authorList>
    </citation>
    <scope>NUCLEOTIDE SEQUENCE</scope>
    <source>
        <strain evidence="2">IBT 19713</strain>
    </source>
</reference>
<dbReference type="Proteomes" id="UP001150941">
    <property type="component" value="Unassembled WGS sequence"/>
</dbReference>
<keyword evidence="3" id="KW-1185">Reference proteome</keyword>
<accession>A0A9W9NGF8</accession>
<dbReference type="AlphaFoldDB" id="A0A9W9NGF8"/>
<dbReference type="GeneID" id="83205325"/>